<evidence type="ECO:0000313" key="12">
    <source>
        <dbReference type="EMBL" id="SET84048.1"/>
    </source>
</evidence>
<dbReference type="GO" id="GO:0008324">
    <property type="term" value="F:monoatomic cation transmembrane transporter activity"/>
    <property type="evidence" value="ECO:0007669"/>
    <property type="project" value="InterPro"/>
</dbReference>
<feature type="domain" description="RCK C-terminal" evidence="10">
    <location>
        <begin position="258"/>
        <end position="342"/>
    </location>
</feature>
<feature type="transmembrane region" description="Helical" evidence="8">
    <location>
        <begin position="462"/>
        <end position="479"/>
    </location>
</feature>
<evidence type="ECO:0000256" key="9">
    <source>
        <dbReference type="SAM" id="SignalP"/>
    </source>
</evidence>
<dbReference type="Pfam" id="PF06826">
    <property type="entry name" value="Asp-Al_Ex"/>
    <property type="match status" value="2"/>
</dbReference>
<feature type="chain" id="PRO_5022701073" evidence="9">
    <location>
        <begin position="26"/>
        <end position="611"/>
    </location>
</feature>
<feature type="transmembrane region" description="Helical" evidence="8">
    <location>
        <begin position="106"/>
        <end position="125"/>
    </location>
</feature>
<dbReference type="PANTHER" id="PTHR30445">
    <property type="entry name" value="K(+)_H(+) ANTIPORTER SUBUNIT KHTT"/>
    <property type="match status" value="1"/>
</dbReference>
<dbReference type="AlphaFoldDB" id="A0A511THD6"/>
<evidence type="ECO:0000256" key="2">
    <source>
        <dbReference type="ARBA" id="ARBA00009854"/>
    </source>
</evidence>
<evidence type="ECO:0000256" key="7">
    <source>
        <dbReference type="ARBA" id="ARBA00023136"/>
    </source>
</evidence>
<reference evidence="12 13" key="1">
    <citation type="submission" date="2016-10" db="EMBL/GenBank/DDBJ databases">
        <authorList>
            <person name="Varghese N."/>
            <person name="Submissions S."/>
        </authorList>
    </citation>
    <scope>NUCLEOTIDE SEQUENCE [LARGE SCALE GENOMIC DNA]</scope>
    <source>
        <strain evidence="12 13">DSM 16525</strain>
    </source>
</reference>
<feature type="transmembrane region" description="Helical" evidence="8">
    <location>
        <begin position="51"/>
        <end position="67"/>
    </location>
</feature>
<feature type="transmembrane region" description="Helical" evidence="8">
    <location>
        <begin position="583"/>
        <end position="608"/>
    </location>
</feature>
<evidence type="ECO:0000259" key="10">
    <source>
        <dbReference type="PROSITE" id="PS51202"/>
    </source>
</evidence>
<dbReference type="OrthoDB" id="5166626at2"/>
<evidence type="ECO:0000313" key="13">
    <source>
        <dbReference type="Proteomes" id="UP000183760"/>
    </source>
</evidence>
<keyword evidence="9" id="KW-0732">Signal</keyword>
<evidence type="ECO:0000256" key="4">
    <source>
        <dbReference type="ARBA" id="ARBA00022475"/>
    </source>
</evidence>
<feature type="transmembrane region" description="Helical" evidence="8">
    <location>
        <begin position="74"/>
        <end position="94"/>
    </location>
</feature>
<feature type="signal peptide" evidence="9">
    <location>
        <begin position="1"/>
        <end position="25"/>
    </location>
</feature>
<reference evidence="11 14" key="2">
    <citation type="submission" date="2019-07" db="EMBL/GenBank/DDBJ databases">
        <title>Whole genome shotgun sequence of Myxococcus fulvus NBRC 100333.</title>
        <authorList>
            <person name="Hosoyama A."/>
            <person name="Uohara A."/>
            <person name="Ohji S."/>
            <person name="Ichikawa N."/>
        </authorList>
    </citation>
    <scope>NUCLEOTIDE SEQUENCE [LARGE SCALE GENOMIC DNA]</scope>
    <source>
        <strain evidence="11 14">NBRC 100333</strain>
    </source>
</reference>
<dbReference type="InterPro" id="IPR036721">
    <property type="entry name" value="RCK_C_sf"/>
</dbReference>
<dbReference type="Proteomes" id="UP000183760">
    <property type="component" value="Unassembled WGS sequence"/>
</dbReference>
<evidence type="ECO:0000313" key="11">
    <source>
        <dbReference type="EMBL" id="GEN12618.1"/>
    </source>
</evidence>
<dbReference type="InterPro" id="IPR006512">
    <property type="entry name" value="YidE_YbjL"/>
</dbReference>
<dbReference type="PROSITE" id="PS51202">
    <property type="entry name" value="RCK_C"/>
    <property type="match status" value="2"/>
</dbReference>
<dbReference type="Proteomes" id="UP000321514">
    <property type="component" value="Unassembled WGS sequence"/>
</dbReference>
<evidence type="ECO:0000256" key="6">
    <source>
        <dbReference type="ARBA" id="ARBA00022989"/>
    </source>
</evidence>
<evidence type="ECO:0000256" key="8">
    <source>
        <dbReference type="SAM" id="Phobius"/>
    </source>
</evidence>
<proteinExistence type="inferred from homology"/>
<feature type="transmembrane region" description="Helical" evidence="8">
    <location>
        <begin position="527"/>
        <end position="547"/>
    </location>
</feature>
<evidence type="ECO:0000256" key="5">
    <source>
        <dbReference type="ARBA" id="ARBA00022692"/>
    </source>
</evidence>
<dbReference type="Pfam" id="PF02080">
    <property type="entry name" value="TrkA_C"/>
    <property type="match status" value="2"/>
</dbReference>
<keyword evidence="6 8" id="KW-1133">Transmembrane helix</keyword>
<accession>A0A511THD6</accession>
<dbReference type="PANTHER" id="PTHR30445:SF9">
    <property type="match status" value="1"/>
</dbReference>
<dbReference type="InterPro" id="IPR006037">
    <property type="entry name" value="RCK_C"/>
</dbReference>
<gene>
    <name evidence="11" type="ORF">MFU01_76550</name>
    <name evidence="12" type="ORF">SAMN05443572_103448</name>
</gene>
<feature type="transmembrane region" description="Helical" evidence="8">
    <location>
        <begin position="212"/>
        <end position="234"/>
    </location>
</feature>
<evidence type="ECO:0000256" key="1">
    <source>
        <dbReference type="ARBA" id="ARBA00004651"/>
    </source>
</evidence>
<organism evidence="11 14">
    <name type="scientific">Myxococcus fulvus</name>
    <dbReference type="NCBI Taxonomy" id="33"/>
    <lineage>
        <taxon>Bacteria</taxon>
        <taxon>Pseudomonadati</taxon>
        <taxon>Myxococcota</taxon>
        <taxon>Myxococcia</taxon>
        <taxon>Myxococcales</taxon>
        <taxon>Cystobacterineae</taxon>
        <taxon>Myxococcaceae</taxon>
        <taxon>Myxococcus</taxon>
    </lineage>
</organism>
<dbReference type="GO" id="GO:0005886">
    <property type="term" value="C:plasma membrane"/>
    <property type="evidence" value="ECO:0007669"/>
    <property type="project" value="UniProtKB-SubCell"/>
</dbReference>
<dbReference type="SUPFAM" id="SSF116726">
    <property type="entry name" value="TrkA C-terminal domain-like"/>
    <property type="match status" value="2"/>
</dbReference>
<feature type="transmembrane region" description="Helical" evidence="8">
    <location>
        <begin position="435"/>
        <end position="456"/>
    </location>
</feature>
<sequence length="611" mass="64297">MRSQMRHTALLAGAAVVGLAVIAFAQGQPTPAVQPQPHGVFGAVLDYMRRQPFILLFLVVAVGYALGELKVKGVGMGSTAATLLLALIVSFWAFDAYKIEYALPEFTSTVFFNLFIFAIGMKVGPQFLGGIHREGKHLILLSLLVPLLSSALVYASRYFTHLAPGLLAGILSGANTATPGFGAAQAALASGSAALTGDAARQAPGNLTTSYAFLYCISMVLFTVMMSVMPKMFGRDAVADGKKMEKELAGEDSAPLPGTADSFIRGYMPLDLRVFRVENPALEGRTVADLDHAHPRVAIERVYHDGRVYNPPPDLVLSRGDEVAMLGPVSLLLAGGPHIGPEVDDSKLRNVKFDTVEFIVHDKQVVGKTLGELALRMGHGIYLNALFRAGDQLPVSREQVVNKGDVMRITGSPKRVADLRKVLGPPVKPSLSTDIITLGLGLAAGALLGAITVPLFGIKFSLGSAVGLLIVSIGLSILRTHNPALGGPFPESARQLLEDVGLNVFIAILGLNSGAGVAHAIEGGLLGPTLIIGSIAAFIPPIIGWMVGQYIFKMNSAVLMGAIAGARCNSAGMRAAQEASKSIVPAIGYPVTFAISNLLLTLICYLFALMG</sequence>
<comment type="subcellular location">
    <subcellularLocation>
        <location evidence="1">Cell membrane</location>
        <topology evidence="1">Multi-pass membrane protein</topology>
    </subcellularLocation>
</comment>
<feature type="transmembrane region" description="Helical" evidence="8">
    <location>
        <begin position="137"/>
        <end position="156"/>
    </location>
</feature>
<dbReference type="EMBL" id="FOIB01000003">
    <property type="protein sequence ID" value="SET84048.1"/>
    <property type="molecule type" value="Genomic_DNA"/>
</dbReference>
<dbReference type="Gene3D" id="3.30.70.1450">
    <property type="entry name" value="Regulator of K+ conductance, C-terminal domain"/>
    <property type="match status" value="1"/>
</dbReference>
<dbReference type="STRING" id="1334629.MFUL124B02_23030"/>
<keyword evidence="3" id="KW-0813">Transport</keyword>
<name>A0A511THD6_MYXFU</name>
<feature type="domain" description="RCK C-terminal" evidence="10">
    <location>
        <begin position="343"/>
        <end position="425"/>
    </location>
</feature>
<protein>
    <submittedName>
        <fullName evidence="12">Transport protein</fullName>
    </submittedName>
    <submittedName>
        <fullName evidence="11">Transporter</fullName>
    </submittedName>
</protein>
<evidence type="ECO:0000256" key="3">
    <source>
        <dbReference type="ARBA" id="ARBA00022448"/>
    </source>
</evidence>
<dbReference type="InterPro" id="IPR050144">
    <property type="entry name" value="AAE_transporter"/>
</dbReference>
<comment type="caution">
    <text evidence="11">The sequence shown here is derived from an EMBL/GenBank/DDBJ whole genome shotgun (WGS) entry which is preliminary data.</text>
</comment>
<keyword evidence="5 8" id="KW-0812">Transmembrane</keyword>
<keyword evidence="13" id="KW-1185">Reference proteome</keyword>
<evidence type="ECO:0000313" key="14">
    <source>
        <dbReference type="Proteomes" id="UP000321514"/>
    </source>
</evidence>
<comment type="similarity">
    <text evidence="2">Belongs to the AAE transporter (TC 2.A.81) family.</text>
</comment>
<dbReference type="EMBL" id="BJXR01000065">
    <property type="protein sequence ID" value="GEN12618.1"/>
    <property type="molecule type" value="Genomic_DNA"/>
</dbReference>
<dbReference type="GO" id="GO:0006813">
    <property type="term" value="P:potassium ion transport"/>
    <property type="evidence" value="ECO:0007669"/>
    <property type="project" value="InterPro"/>
</dbReference>
<feature type="transmembrane region" description="Helical" evidence="8">
    <location>
        <begin position="500"/>
        <end position="521"/>
    </location>
</feature>
<keyword evidence="4" id="KW-1003">Cell membrane</keyword>
<keyword evidence="7 8" id="KW-0472">Membrane</keyword>